<dbReference type="EMBL" id="NHMP01000005">
    <property type="protein sequence ID" value="OXE47358.1"/>
    <property type="molecule type" value="Genomic_DNA"/>
</dbReference>
<dbReference type="GO" id="GO:0004806">
    <property type="term" value="F:triacylglycerol lipase activity"/>
    <property type="evidence" value="ECO:0007669"/>
    <property type="project" value="TreeGrafter"/>
</dbReference>
<evidence type="ECO:0000313" key="2">
    <source>
        <dbReference type="EMBL" id="OXE47358.1"/>
    </source>
</evidence>
<sequence length="298" mass="33222">MPVAKLKNVTLSYHEYGDKHLPTVVLIMGLGMSEHSWPKELLRLLVKKGLRVITFDNRDVGHSQYFPTDKNFQSVPIAIGRALLRLPVKAPYKLENMALDLVELLDYLKIDSAHLVGVSMGGMIAQVTATIRPSRVKSLTSIMSASGNPRTGTGKVKAIYSLFMHPEQPDNPEKLFEHFCRVFNTLKSPKYEYPREEQEKLLRDSSQIPFDSKGAERQLLAILASGDRSAQLSRLSTPTLVIHGEDDPLLPLSAGKEVADLIPNAKLKVMPLMGHDLPPIHYEEISSAIAKHVWDAEN</sequence>
<comment type="caution">
    <text evidence="2">The sequence shown here is derived from an EMBL/GenBank/DDBJ whole genome shotgun (WGS) entry which is preliminary data.</text>
</comment>
<keyword evidence="3" id="KW-1185">Reference proteome</keyword>
<organism evidence="2 3">
    <name type="scientific">Turicimonas muris</name>
    <dbReference type="NCBI Taxonomy" id="1796652"/>
    <lineage>
        <taxon>Bacteria</taxon>
        <taxon>Pseudomonadati</taxon>
        <taxon>Pseudomonadota</taxon>
        <taxon>Betaproteobacteria</taxon>
        <taxon>Burkholderiales</taxon>
        <taxon>Sutterellaceae</taxon>
        <taxon>Turicimonas</taxon>
    </lineage>
</organism>
<gene>
    <name evidence="2" type="ORF">ADH67_09390</name>
</gene>
<dbReference type="InterPro" id="IPR050471">
    <property type="entry name" value="AB_hydrolase"/>
</dbReference>
<dbReference type="GeneID" id="78362318"/>
<dbReference type="Pfam" id="PF00561">
    <property type="entry name" value="Abhydrolase_1"/>
    <property type="match status" value="1"/>
</dbReference>
<evidence type="ECO:0000313" key="3">
    <source>
        <dbReference type="Proteomes" id="UP000214610"/>
    </source>
</evidence>
<dbReference type="AlphaFoldDB" id="A0A227KKA8"/>
<dbReference type="RefSeq" id="WP_066594507.1">
    <property type="nucleotide sequence ID" value="NZ_CAJTBZ010000017.1"/>
</dbReference>
<dbReference type="Gene3D" id="3.40.50.1820">
    <property type="entry name" value="alpha/beta hydrolase"/>
    <property type="match status" value="1"/>
</dbReference>
<dbReference type="PANTHER" id="PTHR43433:SF5">
    <property type="entry name" value="AB HYDROLASE-1 DOMAIN-CONTAINING PROTEIN"/>
    <property type="match status" value="1"/>
</dbReference>
<keyword evidence="2" id="KW-0378">Hydrolase</keyword>
<dbReference type="GO" id="GO:0046503">
    <property type="term" value="P:glycerolipid catabolic process"/>
    <property type="evidence" value="ECO:0007669"/>
    <property type="project" value="TreeGrafter"/>
</dbReference>
<proteinExistence type="predicted"/>
<feature type="domain" description="AB hydrolase-1" evidence="1">
    <location>
        <begin position="22"/>
        <end position="276"/>
    </location>
</feature>
<accession>A0A227KKA8</accession>
<dbReference type="InterPro" id="IPR029058">
    <property type="entry name" value="AB_hydrolase_fold"/>
</dbReference>
<name>A0A227KKA8_9BURK</name>
<dbReference type="PANTHER" id="PTHR43433">
    <property type="entry name" value="HYDROLASE, ALPHA/BETA FOLD FAMILY PROTEIN"/>
    <property type="match status" value="1"/>
</dbReference>
<reference evidence="3" key="1">
    <citation type="submission" date="2017-05" db="EMBL/GenBank/DDBJ databases">
        <title>Improved OligoMM genomes.</title>
        <authorList>
            <person name="Garzetti D."/>
        </authorList>
    </citation>
    <scope>NUCLEOTIDE SEQUENCE [LARGE SCALE GENOMIC DNA]</scope>
    <source>
        <strain evidence="3">YL45</strain>
    </source>
</reference>
<dbReference type="SUPFAM" id="SSF53474">
    <property type="entry name" value="alpha/beta-Hydrolases"/>
    <property type="match status" value="1"/>
</dbReference>
<evidence type="ECO:0000259" key="1">
    <source>
        <dbReference type="Pfam" id="PF00561"/>
    </source>
</evidence>
<dbReference type="Proteomes" id="UP000214610">
    <property type="component" value="Unassembled WGS sequence"/>
</dbReference>
<dbReference type="InterPro" id="IPR000073">
    <property type="entry name" value="AB_hydrolase_1"/>
</dbReference>
<protein>
    <submittedName>
        <fullName evidence="2">Alpha/beta hydrolase</fullName>
    </submittedName>
</protein>